<proteinExistence type="predicted"/>
<keyword evidence="2" id="KW-1185">Reference proteome</keyword>
<dbReference type="RefSeq" id="WP_022374113.1">
    <property type="nucleotide sequence ID" value="NZ_JAOQJG010000002.1"/>
</dbReference>
<dbReference type="InterPro" id="IPR027417">
    <property type="entry name" value="P-loop_NTPase"/>
</dbReference>
<dbReference type="Proteomes" id="UP001482154">
    <property type="component" value="Unassembled WGS sequence"/>
</dbReference>
<sequence length="284" mass="32417">MKLYKIADFIFGVHMDESLDIPENFKKFEISSSPEDIQTEYFIKIVDELPEPQGECITTRNDLQVFQNGNIESRRMNFVGIPEPYGVYEEKSERVIYSYFKRSFLSMLSADTVFVSLFAMEKRMFAHDAMVLHCSALQVNDGVILFSGPSGIGKSTHADLWVKHRGARVINGDRTLLQKLGDRWMSLGWPICGSSEICHNESFPVKAIVFLGQAPENGGMRCRYFDSVKQLISQLTINVWNPSVVEKIWSMAEDLAAQVPVFYYHCNMEKYAVDTLESLIHDVL</sequence>
<dbReference type="EMBL" id="JBBNIN010000007">
    <property type="protein sequence ID" value="MEQ2710814.1"/>
    <property type="molecule type" value="Genomic_DNA"/>
</dbReference>
<organism evidence="1 2">
    <name type="scientific">Anaerostipes amylophilus</name>
    <dbReference type="NCBI Taxonomy" id="2981779"/>
    <lineage>
        <taxon>Bacteria</taxon>
        <taxon>Bacillati</taxon>
        <taxon>Bacillota</taxon>
        <taxon>Clostridia</taxon>
        <taxon>Lachnospirales</taxon>
        <taxon>Lachnospiraceae</taxon>
        <taxon>Anaerostipes</taxon>
    </lineage>
</organism>
<reference evidence="1 2" key="1">
    <citation type="submission" date="2024-04" db="EMBL/GenBank/DDBJ databases">
        <title>Human intestinal bacterial collection.</title>
        <authorList>
            <person name="Pauvert C."/>
            <person name="Hitch T.C.A."/>
            <person name="Clavel T."/>
        </authorList>
    </citation>
    <scope>NUCLEOTIDE SEQUENCE [LARGE SCALE GENOMIC DNA]</scope>
    <source>
        <strain evidence="1 2">CLA-AA-H249</strain>
    </source>
</reference>
<protein>
    <recommendedName>
        <fullName evidence="3">HPr kinase/phosphorylase</fullName>
    </recommendedName>
</protein>
<evidence type="ECO:0000313" key="2">
    <source>
        <dbReference type="Proteomes" id="UP001482154"/>
    </source>
</evidence>
<gene>
    <name evidence="1" type="ORF">AAAU51_06460</name>
</gene>
<evidence type="ECO:0000313" key="1">
    <source>
        <dbReference type="EMBL" id="MEQ2710814.1"/>
    </source>
</evidence>
<dbReference type="SUPFAM" id="SSF53795">
    <property type="entry name" value="PEP carboxykinase-like"/>
    <property type="match status" value="1"/>
</dbReference>
<evidence type="ECO:0008006" key="3">
    <source>
        <dbReference type="Google" id="ProtNLM"/>
    </source>
</evidence>
<accession>A0ABV1IUA9</accession>
<comment type="caution">
    <text evidence="1">The sequence shown here is derived from an EMBL/GenBank/DDBJ whole genome shotgun (WGS) entry which is preliminary data.</text>
</comment>
<dbReference type="Gene3D" id="3.40.50.300">
    <property type="entry name" value="P-loop containing nucleotide triphosphate hydrolases"/>
    <property type="match status" value="1"/>
</dbReference>
<name>A0ABV1IUA9_9FIRM</name>